<gene>
    <name evidence="1" type="ORF">AG1IA_04833</name>
</gene>
<dbReference type="Proteomes" id="UP000011668">
    <property type="component" value="Unassembled WGS sequence"/>
</dbReference>
<proteinExistence type="predicted"/>
<name>L8WT23_THACA</name>
<dbReference type="HOGENOM" id="CLU_1344044_0_0_1"/>
<reference evidence="1 2" key="1">
    <citation type="journal article" date="2013" name="Nat. Commun.">
        <title>The evolution and pathogenic mechanisms of the rice sheath blight pathogen.</title>
        <authorList>
            <person name="Zheng A."/>
            <person name="Lin R."/>
            <person name="Xu L."/>
            <person name="Qin P."/>
            <person name="Tang C."/>
            <person name="Ai P."/>
            <person name="Zhang D."/>
            <person name="Liu Y."/>
            <person name="Sun Z."/>
            <person name="Feng H."/>
            <person name="Wang Y."/>
            <person name="Chen Y."/>
            <person name="Liang X."/>
            <person name="Fu R."/>
            <person name="Li Q."/>
            <person name="Zhang J."/>
            <person name="Yu X."/>
            <person name="Xie Z."/>
            <person name="Ding L."/>
            <person name="Guan P."/>
            <person name="Tang J."/>
            <person name="Liang Y."/>
            <person name="Wang S."/>
            <person name="Deng Q."/>
            <person name="Li S."/>
            <person name="Zhu J."/>
            <person name="Wang L."/>
            <person name="Liu H."/>
            <person name="Li P."/>
        </authorList>
    </citation>
    <scope>NUCLEOTIDE SEQUENCE [LARGE SCALE GENOMIC DNA]</scope>
    <source>
        <strain evidence="2">AG-1 IA</strain>
    </source>
</reference>
<dbReference type="EMBL" id="AFRT01001124">
    <property type="protein sequence ID" value="ELU41130.1"/>
    <property type="molecule type" value="Genomic_DNA"/>
</dbReference>
<accession>L8WT23</accession>
<evidence type="ECO:0000313" key="2">
    <source>
        <dbReference type="Proteomes" id="UP000011668"/>
    </source>
</evidence>
<protein>
    <submittedName>
        <fullName evidence="1">Uncharacterized protein</fullName>
    </submittedName>
</protein>
<evidence type="ECO:0000313" key="1">
    <source>
        <dbReference type="EMBL" id="ELU41130.1"/>
    </source>
</evidence>
<keyword evidence="2" id="KW-1185">Reference proteome</keyword>
<comment type="caution">
    <text evidence="1">The sequence shown here is derived from an EMBL/GenBank/DDBJ whole genome shotgun (WGS) entry which is preliminary data.</text>
</comment>
<dbReference type="AlphaFoldDB" id="L8WT23"/>
<organism evidence="1 2">
    <name type="scientific">Thanatephorus cucumeris (strain AG1-IA)</name>
    <name type="common">Rice sheath blight fungus</name>
    <name type="synonym">Rhizoctonia solani</name>
    <dbReference type="NCBI Taxonomy" id="983506"/>
    <lineage>
        <taxon>Eukaryota</taxon>
        <taxon>Fungi</taxon>
        <taxon>Dikarya</taxon>
        <taxon>Basidiomycota</taxon>
        <taxon>Agaricomycotina</taxon>
        <taxon>Agaricomycetes</taxon>
        <taxon>Cantharellales</taxon>
        <taxon>Ceratobasidiaceae</taxon>
        <taxon>Rhizoctonia</taxon>
        <taxon>Rhizoctonia solani AG-1</taxon>
    </lineage>
</organism>
<sequence length="204" mass="23080">MRPGSLTRVLPLLLPKAPVRFANRRRRPPVLLGILFASRYSRTMCMICTDTVFQLGLWTWLAVGAVEMTSRCSLPLRTRTVYLTLPTRLTHSYYCSTTVVSTIFLYFASTSRVFCCLLYASLISVSLSFIFSLDSFVALHSRRTVDPLPLLRTPPCGVPGSATRTILPHLSLRKLIPTPPPRSHRERGLNMNKTRLEILTVSRR</sequence>